<gene>
    <name evidence="5" type="ORF">BJ322DRAFT_1073448</name>
</gene>
<dbReference type="AlphaFoldDB" id="A0A9P6HAT0"/>
<organism evidence="5 6">
    <name type="scientific">Thelephora terrestris</name>
    <dbReference type="NCBI Taxonomy" id="56493"/>
    <lineage>
        <taxon>Eukaryota</taxon>
        <taxon>Fungi</taxon>
        <taxon>Dikarya</taxon>
        <taxon>Basidiomycota</taxon>
        <taxon>Agaricomycotina</taxon>
        <taxon>Agaricomycetes</taxon>
        <taxon>Thelephorales</taxon>
        <taxon>Thelephoraceae</taxon>
        <taxon>Thelephora</taxon>
    </lineage>
</organism>
<dbReference type="PROSITE" id="PS50088">
    <property type="entry name" value="ANK_REPEAT"/>
    <property type="match status" value="2"/>
</dbReference>
<feature type="compositionally biased region" description="Polar residues" evidence="4">
    <location>
        <begin position="265"/>
        <end position="277"/>
    </location>
</feature>
<dbReference type="PROSITE" id="PS50297">
    <property type="entry name" value="ANK_REP_REGION"/>
    <property type="match status" value="2"/>
</dbReference>
<feature type="region of interest" description="Disordered" evidence="4">
    <location>
        <begin position="233"/>
        <end position="310"/>
    </location>
</feature>
<dbReference type="PANTHER" id="PTHR24171">
    <property type="entry name" value="ANKYRIN REPEAT DOMAIN-CONTAINING PROTEIN 39-RELATED"/>
    <property type="match status" value="1"/>
</dbReference>
<evidence type="ECO:0000313" key="6">
    <source>
        <dbReference type="Proteomes" id="UP000736335"/>
    </source>
</evidence>
<evidence type="ECO:0000313" key="5">
    <source>
        <dbReference type="EMBL" id="KAF9782931.1"/>
    </source>
</evidence>
<evidence type="ECO:0008006" key="7">
    <source>
        <dbReference type="Google" id="ProtNLM"/>
    </source>
</evidence>
<dbReference type="PRINTS" id="PR01415">
    <property type="entry name" value="ANKYRIN"/>
</dbReference>
<feature type="compositionally biased region" description="Polar residues" evidence="4">
    <location>
        <begin position="469"/>
        <end position="486"/>
    </location>
</feature>
<dbReference type="InterPro" id="IPR036770">
    <property type="entry name" value="Ankyrin_rpt-contain_sf"/>
</dbReference>
<evidence type="ECO:0000256" key="2">
    <source>
        <dbReference type="ARBA" id="ARBA00023043"/>
    </source>
</evidence>
<dbReference type="Proteomes" id="UP000736335">
    <property type="component" value="Unassembled WGS sequence"/>
</dbReference>
<proteinExistence type="predicted"/>
<keyword evidence="2 3" id="KW-0040">ANK repeat</keyword>
<evidence type="ECO:0000256" key="1">
    <source>
        <dbReference type="ARBA" id="ARBA00022737"/>
    </source>
</evidence>
<evidence type="ECO:0000256" key="4">
    <source>
        <dbReference type="SAM" id="MobiDB-lite"/>
    </source>
</evidence>
<feature type="repeat" description="ANK" evidence="3">
    <location>
        <begin position="160"/>
        <end position="192"/>
    </location>
</feature>
<feature type="compositionally biased region" description="Pro residues" evidence="4">
    <location>
        <begin position="521"/>
        <end position="535"/>
    </location>
</feature>
<feature type="region of interest" description="Disordered" evidence="4">
    <location>
        <begin position="366"/>
        <end position="391"/>
    </location>
</feature>
<name>A0A9P6HAT0_9AGAM</name>
<reference evidence="5" key="2">
    <citation type="submission" date="2020-11" db="EMBL/GenBank/DDBJ databases">
        <authorList>
            <consortium name="DOE Joint Genome Institute"/>
            <person name="Kuo A."/>
            <person name="Miyauchi S."/>
            <person name="Kiss E."/>
            <person name="Drula E."/>
            <person name="Kohler A."/>
            <person name="Sanchez-Garcia M."/>
            <person name="Andreopoulos B."/>
            <person name="Barry K.W."/>
            <person name="Bonito G."/>
            <person name="Buee M."/>
            <person name="Carver A."/>
            <person name="Chen C."/>
            <person name="Cichocki N."/>
            <person name="Clum A."/>
            <person name="Culley D."/>
            <person name="Crous P.W."/>
            <person name="Fauchery L."/>
            <person name="Girlanda M."/>
            <person name="Hayes R."/>
            <person name="Keri Z."/>
            <person name="Labutti K."/>
            <person name="Lipzen A."/>
            <person name="Lombard V."/>
            <person name="Magnuson J."/>
            <person name="Maillard F."/>
            <person name="Morin E."/>
            <person name="Murat C."/>
            <person name="Nolan M."/>
            <person name="Ohm R."/>
            <person name="Pangilinan J."/>
            <person name="Pereira M."/>
            <person name="Perotto S."/>
            <person name="Peter M."/>
            <person name="Riley R."/>
            <person name="Sitrit Y."/>
            <person name="Stielow B."/>
            <person name="Szollosi G."/>
            <person name="Zifcakova L."/>
            <person name="Stursova M."/>
            <person name="Spatafora J.W."/>
            <person name="Tedersoo L."/>
            <person name="Vaario L.-M."/>
            <person name="Yamada A."/>
            <person name="Yan M."/>
            <person name="Wang P."/>
            <person name="Xu J."/>
            <person name="Bruns T."/>
            <person name="Baldrian P."/>
            <person name="Vilgalys R."/>
            <person name="Henrissat B."/>
            <person name="Grigoriev I.V."/>
            <person name="Hibbett D."/>
            <person name="Nagy L.G."/>
            <person name="Martin F.M."/>
        </authorList>
    </citation>
    <scope>NUCLEOTIDE SEQUENCE</scope>
    <source>
        <strain evidence="5">UH-Tt-Lm1</strain>
    </source>
</reference>
<comment type="caution">
    <text evidence="5">The sequence shown here is derived from an EMBL/GenBank/DDBJ whole genome shotgun (WGS) entry which is preliminary data.</text>
</comment>
<dbReference type="Pfam" id="PF12796">
    <property type="entry name" value="Ank_2"/>
    <property type="match status" value="1"/>
</dbReference>
<feature type="compositionally biased region" description="Low complexity" evidence="4">
    <location>
        <begin position="324"/>
        <end position="334"/>
    </location>
</feature>
<keyword evidence="6" id="KW-1185">Reference proteome</keyword>
<feature type="repeat" description="ANK" evidence="3">
    <location>
        <begin position="127"/>
        <end position="159"/>
    </location>
</feature>
<dbReference type="OrthoDB" id="341259at2759"/>
<evidence type="ECO:0000256" key="3">
    <source>
        <dbReference type="PROSITE-ProRule" id="PRU00023"/>
    </source>
</evidence>
<feature type="region of interest" description="Disordered" evidence="4">
    <location>
        <begin position="324"/>
        <end position="352"/>
    </location>
</feature>
<dbReference type="SMART" id="SM00248">
    <property type="entry name" value="ANK"/>
    <property type="match status" value="3"/>
</dbReference>
<sequence>MAERDASVRLRRAVQQNNLFLVKRLIKRIDMRNPDPNTKRYTSLAWAAIQGCEETFEFLLSQGHDDEELSKDSDNNTILTLLADFKPPVTTSYRSAQNDGYVGGAALRMAKLYYDRYPYIKDWANSQGKTALHAASMRGNEEIVRMLCGLEADFDLTDNQGNTPLHYASAWGHIPILQLLIERGCQYSARNNEGFTASDYAYSLSTRDTLQDTARAQFENNKRARRQVFAQAAQKGTERALDAVVPPPKLHRRNGTGSPRLRSGSGASRMTGGTTSESELDGSPSLLHGHYTSNSPMSSPSTHSTNLPSAGSIPQYYNQISAGSSSTFSMTSPSLPVSSGLPTTQSTLSPIATRMLERDADAMEKYKRRNRSGSGATTSTDAPSQTESVGYLNLNGVDGEEVIPPMNSLVNGSVQPRRLLRPSASAAQLRSNGNGFGLVSRGSQEMLRSRSGTNPVEIHPSGSSSSFSTINGNHQMNGGSNATTPTRPRPGGSSIRTLSGGRADDRDDGDYTGPSELYAHFPPPDPTPRLPPPTRPSTNRTDRSGKGPSGTSPAVMTSHRRIPFHILSKPLPPIDQFGHRRGTSTT</sequence>
<dbReference type="InterPro" id="IPR002110">
    <property type="entry name" value="Ankyrin_rpt"/>
</dbReference>
<dbReference type="Gene3D" id="1.25.40.20">
    <property type="entry name" value="Ankyrin repeat-containing domain"/>
    <property type="match status" value="2"/>
</dbReference>
<keyword evidence="1" id="KW-0677">Repeat</keyword>
<feature type="compositionally biased region" description="Low complexity" evidence="4">
    <location>
        <begin position="292"/>
        <end position="306"/>
    </location>
</feature>
<feature type="compositionally biased region" description="Polar residues" evidence="4">
    <location>
        <begin position="335"/>
        <end position="350"/>
    </location>
</feature>
<feature type="compositionally biased region" description="Polar residues" evidence="4">
    <location>
        <begin position="372"/>
        <end position="388"/>
    </location>
</feature>
<feature type="region of interest" description="Disordered" evidence="4">
    <location>
        <begin position="425"/>
        <end position="586"/>
    </location>
</feature>
<accession>A0A9P6HAT0</accession>
<dbReference type="EMBL" id="WIUZ02000011">
    <property type="protein sequence ID" value="KAF9782931.1"/>
    <property type="molecule type" value="Genomic_DNA"/>
</dbReference>
<protein>
    <recommendedName>
        <fullName evidence="7">Ankyrin</fullName>
    </recommendedName>
</protein>
<reference evidence="5" key="1">
    <citation type="journal article" date="2020" name="Nat. Commun.">
        <title>Large-scale genome sequencing of mycorrhizal fungi provides insights into the early evolution of symbiotic traits.</title>
        <authorList>
            <person name="Miyauchi S."/>
            <person name="Kiss E."/>
            <person name="Kuo A."/>
            <person name="Drula E."/>
            <person name="Kohler A."/>
            <person name="Sanchez-Garcia M."/>
            <person name="Morin E."/>
            <person name="Andreopoulos B."/>
            <person name="Barry K.W."/>
            <person name="Bonito G."/>
            <person name="Buee M."/>
            <person name="Carver A."/>
            <person name="Chen C."/>
            <person name="Cichocki N."/>
            <person name="Clum A."/>
            <person name="Culley D."/>
            <person name="Crous P.W."/>
            <person name="Fauchery L."/>
            <person name="Girlanda M."/>
            <person name="Hayes R.D."/>
            <person name="Keri Z."/>
            <person name="LaButti K."/>
            <person name="Lipzen A."/>
            <person name="Lombard V."/>
            <person name="Magnuson J."/>
            <person name="Maillard F."/>
            <person name="Murat C."/>
            <person name="Nolan M."/>
            <person name="Ohm R.A."/>
            <person name="Pangilinan J."/>
            <person name="Pereira M.F."/>
            <person name="Perotto S."/>
            <person name="Peter M."/>
            <person name="Pfister S."/>
            <person name="Riley R."/>
            <person name="Sitrit Y."/>
            <person name="Stielow J.B."/>
            <person name="Szollosi G."/>
            <person name="Zifcakova L."/>
            <person name="Stursova M."/>
            <person name="Spatafora J.W."/>
            <person name="Tedersoo L."/>
            <person name="Vaario L.M."/>
            <person name="Yamada A."/>
            <person name="Yan M."/>
            <person name="Wang P."/>
            <person name="Xu J."/>
            <person name="Bruns T."/>
            <person name="Baldrian P."/>
            <person name="Vilgalys R."/>
            <person name="Dunand C."/>
            <person name="Henrissat B."/>
            <person name="Grigoriev I.V."/>
            <person name="Hibbett D."/>
            <person name="Nagy L.G."/>
            <person name="Martin F.M."/>
        </authorList>
    </citation>
    <scope>NUCLEOTIDE SEQUENCE</scope>
    <source>
        <strain evidence="5">UH-Tt-Lm1</strain>
    </source>
</reference>
<dbReference type="SUPFAM" id="SSF48403">
    <property type="entry name" value="Ankyrin repeat"/>
    <property type="match status" value="1"/>
</dbReference>